<dbReference type="Proteomes" id="UP000030689">
    <property type="component" value="Unassembled WGS sequence"/>
</dbReference>
<dbReference type="InterPro" id="IPR015915">
    <property type="entry name" value="Kelch-typ_b-propeller"/>
</dbReference>
<dbReference type="InterPro" id="IPR001810">
    <property type="entry name" value="F-box_dom"/>
</dbReference>
<evidence type="ECO:0000313" key="3">
    <source>
        <dbReference type="Proteomes" id="UP000030689"/>
    </source>
</evidence>
<dbReference type="AlphaFoldDB" id="V4M5J9"/>
<dbReference type="PANTHER" id="PTHR24414">
    <property type="entry name" value="F-BOX/KELCH-REPEAT PROTEIN SKIP4"/>
    <property type="match status" value="1"/>
</dbReference>
<reference evidence="2 3" key="1">
    <citation type="journal article" date="2013" name="Front. Plant Sci.">
        <title>The Reference Genome of the Halophytic Plant Eutrema salsugineum.</title>
        <authorList>
            <person name="Yang R."/>
            <person name="Jarvis D.E."/>
            <person name="Chen H."/>
            <person name="Beilstein M.A."/>
            <person name="Grimwood J."/>
            <person name="Jenkins J."/>
            <person name="Shu S."/>
            <person name="Prochnik S."/>
            <person name="Xin M."/>
            <person name="Ma C."/>
            <person name="Schmutz J."/>
            <person name="Wing R.A."/>
            <person name="Mitchell-Olds T."/>
            <person name="Schumaker K.S."/>
            <person name="Wang X."/>
        </authorList>
    </citation>
    <scope>NUCLEOTIDE SEQUENCE [LARGE SCALE GENOMIC DNA]</scope>
</reference>
<dbReference type="eggNOG" id="KOG1072">
    <property type="taxonomic scope" value="Eukaryota"/>
</dbReference>
<dbReference type="EMBL" id="KI517385">
    <property type="protein sequence ID" value="ESQ51494.1"/>
    <property type="molecule type" value="Genomic_DNA"/>
</dbReference>
<dbReference type="PANTHER" id="PTHR24414:SF184">
    <property type="entry name" value="GALACTOSE OXIDASE_KELCH REPEAT SUPERFAMILY PROTEIN"/>
    <property type="match status" value="1"/>
</dbReference>
<dbReference type="CDD" id="cd22152">
    <property type="entry name" value="F-box_AtAFR-like"/>
    <property type="match status" value="1"/>
</dbReference>
<dbReference type="SMART" id="SM00256">
    <property type="entry name" value="FBOX"/>
    <property type="match status" value="1"/>
</dbReference>
<sequence length="335" mass="39081">MSLKIRAKKKQSLSLVTLLPEDIIIDILARVRRCDYLTLSLVSKHFRSLIASRELYASRSLLGCTEHCLYVILWNGETWDYRLYILCRKANVNHHLVPISSLPHMRYRGSFVVVGSRIYVFGGFDPKDIALSIDCRSHTVQTLPSMPVPMSDTIANIIDGRIYVTGIFESKKVMVVFNTETQMWEHRKIMPDNLGDTRNAKMSFVYMPLENSWKRDEMMNLSNKLKNSCVVDDVLYYYDDNCAKNKLKAYDQKKKCWGVVNGLENLSAEMTHSLWPEIVSYGRRLALFWCRREEIWCAEISLERRQEGEIWGKVEWCDYLMSGNLRFWKSLAVMV</sequence>
<dbReference type="PROSITE" id="PS50181">
    <property type="entry name" value="FBOX"/>
    <property type="match status" value="1"/>
</dbReference>
<dbReference type="InterPro" id="IPR050354">
    <property type="entry name" value="F-box/kelch-repeat_ARATH"/>
</dbReference>
<dbReference type="Gene3D" id="2.120.10.80">
    <property type="entry name" value="Kelch-type beta propeller"/>
    <property type="match status" value="1"/>
</dbReference>
<proteinExistence type="predicted"/>
<dbReference type="KEGG" id="eus:EUTSA_v10016904mg"/>
<dbReference type="OMA" id="HCMNATM"/>
<dbReference type="InterPro" id="IPR057499">
    <property type="entry name" value="Kelch_FKB95"/>
</dbReference>
<dbReference type="OrthoDB" id="45365at2759"/>
<feature type="domain" description="F-box" evidence="1">
    <location>
        <begin position="13"/>
        <end position="59"/>
    </location>
</feature>
<dbReference type="Gramene" id="ESQ51494">
    <property type="protein sequence ID" value="ESQ51494"/>
    <property type="gene ID" value="EUTSA_v10016904mg"/>
</dbReference>
<protein>
    <recommendedName>
        <fullName evidence="1">F-box domain-containing protein</fullName>
    </recommendedName>
</protein>
<accession>V4M5J9</accession>
<dbReference type="Pfam" id="PF00646">
    <property type="entry name" value="F-box"/>
    <property type="match status" value="1"/>
</dbReference>
<dbReference type="Pfam" id="PF25210">
    <property type="entry name" value="Kelch_FKB95"/>
    <property type="match status" value="1"/>
</dbReference>
<dbReference type="SUPFAM" id="SSF117281">
    <property type="entry name" value="Kelch motif"/>
    <property type="match status" value="1"/>
</dbReference>
<dbReference type="SUPFAM" id="SSF81383">
    <property type="entry name" value="F-box domain"/>
    <property type="match status" value="1"/>
</dbReference>
<gene>
    <name evidence="2" type="ORF">EUTSA_v10016904mg</name>
</gene>
<name>V4M5J9_EUTSA</name>
<keyword evidence="3" id="KW-1185">Reference proteome</keyword>
<evidence type="ECO:0000313" key="2">
    <source>
        <dbReference type="EMBL" id="ESQ51494.1"/>
    </source>
</evidence>
<organism evidence="2 3">
    <name type="scientific">Eutrema salsugineum</name>
    <name type="common">Saltwater cress</name>
    <name type="synonym">Sisymbrium salsugineum</name>
    <dbReference type="NCBI Taxonomy" id="72664"/>
    <lineage>
        <taxon>Eukaryota</taxon>
        <taxon>Viridiplantae</taxon>
        <taxon>Streptophyta</taxon>
        <taxon>Embryophyta</taxon>
        <taxon>Tracheophyta</taxon>
        <taxon>Spermatophyta</taxon>
        <taxon>Magnoliopsida</taxon>
        <taxon>eudicotyledons</taxon>
        <taxon>Gunneridae</taxon>
        <taxon>Pentapetalae</taxon>
        <taxon>rosids</taxon>
        <taxon>malvids</taxon>
        <taxon>Brassicales</taxon>
        <taxon>Brassicaceae</taxon>
        <taxon>Eutremeae</taxon>
        <taxon>Eutrema</taxon>
    </lineage>
</organism>
<evidence type="ECO:0000259" key="1">
    <source>
        <dbReference type="PROSITE" id="PS50181"/>
    </source>
</evidence>
<dbReference type="InterPro" id="IPR036047">
    <property type="entry name" value="F-box-like_dom_sf"/>
</dbReference>